<keyword evidence="1" id="KW-0472">Membrane</keyword>
<feature type="transmembrane region" description="Helical" evidence="1">
    <location>
        <begin position="15"/>
        <end position="33"/>
    </location>
</feature>
<evidence type="ECO:0000313" key="2">
    <source>
        <dbReference type="EMBL" id="GAA57482.1"/>
    </source>
</evidence>
<keyword evidence="3" id="KW-1185">Reference proteome</keyword>
<accession>G7YX02</accession>
<gene>
    <name evidence="2" type="ORF">CLF_112791</name>
</gene>
<keyword evidence="1" id="KW-0812">Transmembrane</keyword>
<sequence>MHTLTACTSNSVSDYSFYMVSQLFLVTAINIWSGGRLTASNQRGTADPNGIQKTQSLSMAGSVRSIRHTGGDCIKMKLKNEILEKEISIETKELEITKRVLLGCECFDDECSISGDCERGFSFSRQNVAKLVVNVNQKEAECRQTYTSLIKSGDAARI</sequence>
<proteinExistence type="predicted"/>
<reference key="2">
    <citation type="submission" date="2011-10" db="EMBL/GenBank/DDBJ databases">
        <title>The genome and transcriptome sequence of Clonorchis sinensis provide insights into the carcinogenic liver fluke.</title>
        <authorList>
            <person name="Wang X."/>
            <person name="Huang Y."/>
            <person name="Chen W."/>
            <person name="Liu H."/>
            <person name="Guo L."/>
            <person name="Chen Y."/>
            <person name="Luo F."/>
            <person name="Zhou W."/>
            <person name="Sun J."/>
            <person name="Mao Q."/>
            <person name="Liang P."/>
            <person name="Zhou C."/>
            <person name="Tian Y."/>
            <person name="Men J."/>
            <person name="Lv X."/>
            <person name="Huang L."/>
            <person name="Zhou J."/>
            <person name="Hu Y."/>
            <person name="Li R."/>
            <person name="Zhang F."/>
            <person name="Lei H."/>
            <person name="Li X."/>
            <person name="Hu X."/>
            <person name="Liang C."/>
            <person name="Xu J."/>
            <person name="Wu Z."/>
            <person name="Yu X."/>
        </authorList>
    </citation>
    <scope>NUCLEOTIDE SEQUENCE</scope>
    <source>
        <strain>Henan</strain>
    </source>
</reference>
<keyword evidence="1" id="KW-1133">Transmembrane helix</keyword>
<reference evidence="2" key="1">
    <citation type="journal article" date="2011" name="Genome Biol.">
        <title>The draft genome of the carcinogenic human liver fluke Clonorchis sinensis.</title>
        <authorList>
            <person name="Wang X."/>
            <person name="Chen W."/>
            <person name="Huang Y."/>
            <person name="Sun J."/>
            <person name="Men J."/>
            <person name="Liu H."/>
            <person name="Luo F."/>
            <person name="Guo L."/>
            <person name="Lv X."/>
            <person name="Deng C."/>
            <person name="Zhou C."/>
            <person name="Fan Y."/>
            <person name="Li X."/>
            <person name="Huang L."/>
            <person name="Hu Y."/>
            <person name="Liang C."/>
            <person name="Hu X."/>
            <person name="Xu J."/>
            <person name="Yu X."/>
        </authorList>
    </citation>
    <scope>NUCLEOTIDE SEQUENCE [LARGE SCALE GENOMIC DNA]</scope>
    <source>
        <strain evidence="2">Henan</strain>
    </source>
</reference>
<dbReference type="AlphaFoldDB" id="G7YX02"/>
<protein>
    <submittedName>
        <fullName evidence="2">Uncharacterized protein</fullName>
    </submittedName>
</protein>
<dbReference type="Proteomes" id="UP000008909">
    <property type="component" value="Unassembled WGS sequence"/>
</dbReference>
<name>G7YX02_CLOSI</name>
<evidence type="ECO:0000256" key="1">
    <source>
        <dbReference type="SAM" id="Phobius"/>
    </source>
</evidence>
<evidence type="ECO:0000313" key="3">
    <source>
        <dbReference type="Proteomes" id="UP000008909"/>
    </source>
</evidence>
<organism evidence="2 3">
    <name type="scientific">Clonorchis sinensis</name>
    <name type="common">Chinese liver fluke</name>
    <dbReference type="NCBI Taxonomy" id="79923"/>
    <lineage>
        <taxon>Eukaryota</taxon>
        <taxon>Metazoa</taxon>
        <taxon>Spiralia</taxon>
        <taxon>Lophotrochozoa</taxon>
        <taxon>Platyhelminthes</taxon>
        <taxon>Trematoda</taxon>
        <taxon>Digenea</taxon>
        <taxon>Opisthorchiida</taxon>
        <taxon>Opisthorchiata</taxon>
        <taxon>Opisthorchiidae</taxon>
        <taxon>Clonorchis</taxon>
    </lineage>
</organism>
<dbReference type="EMBL" id="DF144785">
    <property type="protein sequence ID" value="GAA57482.1"/>
    <property type="molecule type" value="Genomic_DNA"/>
</dbReference>